<proteinExistence type="predicted"/>
<dbReference type="Proteomes" id="UP000654947">
    <property type="component" value="Unassembled WGS sequence"/>
</dbReference>
<dbReference type="RefSeq" id="WP_026115635.1">
    <property type="nucleotide sequence ID" value="NZ_BMXL01000001.1"/>
</dbReference>
<evidence type="ECO:0000313" key="3">
    <source>
        <dbReference type="EMBL" id="GHD14984.1"/>
    </source>
</evidence>
<keyword evidence="4" id="KW-1185">Reference proteome</keyword>
<dbReference type="AlphaFoldDB" id="A0A918X6U1"/>
<dbReference type="EMBL" id="BMXL01000001">
    <property type="protein sequence ID" value="GHD14984.1"/>
    <property type="molecule type" value="Genomic_DNA"/>
</dbReference>
<protein>
    <recommendedName>
        <fullName evidence="5">DUF3558 domain-containing protein</fullName>
    </recommendedName>
</protein>
<gene>
    <name evidence="3" type="ORF">GCM10007147_01610</name>
</gene>
<accession>A0A918X6U1</accession>
<feature type="compositionally biased region" description="Pro residues" evidence="1">
    <location>
        <begin position="26"/>
        <end position="46"/>
    </location>
</feature>
<feature type="compositionally biased region" description="Gly residues" evidence="1">
    <location>
        <begin position="47"/>
        <end position="86"/>
    </location>
</feature>
<keyword evidence="2" id="KW-0472">Membrane</keyword>
<evidence type="ECO:0000313" key="4">
    <source>
        <dbReference type="Proteomes" id="UP000654947"/>
    </source>
</evidence>
<feature type="region of interest" description="Disordered" evidence="1">
    <location>
        <begin position="199"/>
        <end position="227"/>
    </location>
</feature>
<feature type="transmembrane region" description="Helical" evidence="2">
    <location>
        <begin position="105"/>
        <end position="127"/>
    </location>
</feature>
<feature type="region of interest" description="Disordered" evidence="1">
    <location>
        <begin position="1"/>
        <end position="101"/>
    </location>
</feature>
<name>A0A918X6U1_9ACTN</name>
<feature type="compositionally biased region" description="Polar residues" evidence="1">
    <location>
        <begin position="203"/>
        <end position="216"/>
    </location>
</feature>
<feature type="region of interest" description="Disordered" evidence="1">
    <location>
        <begin position="132"/>
        <end position="184"/>
    </location>
</feature>
<organism evidence="3 4">
    <name type="scientific">Nocardiopsis kunsanensis</name>
    <dbReference type="NCBI Taxonomy" id="141693"/>
    <lineage>
        <taxon>Bacteria</taxon>
        <taxon>Bacillati</taxon>
        <taxon>Actinomycetota</taxon>
        <taxon>Actinomycetes</taxon>
        <taxon>Streptosporangiales</taxon>
        <taxon>Nocardiopsidaceae</taxon>
        <taxon>Nocardiopsis</taxon>
    </lineage>
</organism>
<evidence type="ECO:0008006" key="5">
    <source>
        <dbReference type="Google" id="ProtNLM"/>
    </source>
</evidence>
<evidence type="ECO:0000256" key="2">
    <source>
        <dbReference type="SAM" id="Phobius"/>
    </source>
</evidence>
<keyword evidence="2" id="KW-0812">Transmembrane</keyword>
<sequence length="354" mass="36586">MSDNGPHNQPPQNPYGGGEYGEGQPPYGPPPGGDPSGGHPPMPPGPHGGMPGQPGYGTGGQPGYGPQGPVGQPMYGGGQPPYGGPGGPVPPPQNGGGKGGSKASLWVVLGGGAVIIVLVVAVIVTLINKNGTGEVSAEPSEESAESTTESDQADDTGGDEEDEGTEGTTEASGEAPYSVPTEPCEAFTSDVESNFLLTDEGNKSVQDNTSSCSSRMSDPPEGNDSESYGALELTYSVPYSNSESEAEAAVEYERGVEEVLGQSDYSLYLDEVTEESEVDLGDESYFVVNGYDFAGEDIPVATLLVRTANLNLRLEYQLHSAYDQDAELDDYTMPEDVQDMMVAAGEDALAQVGS</sequence>
<comment type="caution">
    <text evidence="3">The sequence shown here is derived from an EMBL/GenBank/DDBJ whole genome shotgun (WGS) entry which is preliminary data.</text>
</comment>
<reference evidence="3 4" key="1">
    <citation type="journal article" date="2014" name="Int. J. Syst. Evol. Microbiol.">
        <title>Complete genome sequence of Corynebacterium casei LMG S-19264T (=DSM 44701T), isolated from a smear-ripened cheese.</title>
        <authorList>
            <consortium name="US DOE Joint Genome Institute (JGI-PGF)"/>
            <person name="Walter F."/>
            <person name="Albersmeier A."/>
            <person name="Kalinowski J."/>
            <person name="Ruckert C."/>
        </authorList>
    </citation>
    <scope>NUCLEOTIDE SEQUENCE [LARGE SCALE GENOMIC DNA]</scope>
    <source>
        <strain evidence="3 4">KCTC 19473</strain>
    </source>
</reference>
<keyword evidence="2" id="KW-1133">Transmembrane helix</keyword>
<feature type="compositionally biased region" description="Acidic residues" evidence="1">
    <location>
        <begin position="151"/>
        <end position="165"/>
    </location>
</feature>
<evidence type="ECO:0000256" key="1">
    <source>
        <dbReference type="SAM" id="MobiDB-lite"/>
    </source>
</evidence>